<reference evidence="1" key="1">
    <citation type="submission" date="2021-05" db="EMBL/GenBank/DDBJ databases">
        <authorList>
            <person name="Scholz U."/>
            <person name="Mascher M."/>
            <person name="Fiebig A."/>
        </authorList>
    </citation>
    <scope>NUCLEOTIDE SEQUENCE [LARGE SCALE GENOMIC DNA]</scope>
</reference>
<name>A0ACD6AFQ8_AVESA</name>
<organism evidence="1 2">
    <name type="scientific">Avena sativa</name>
    <name type="common">Oat</name>
    <dbReference type="NCBI Taxonomy" id="4498"/>
    <lineage>
        <taxon>Eukaryota</taxon>
        <taxon>Viridiplantae</taxon>
        <taxon>Streptophyta</taxon>
        <taxon>Embryophyta</taxon>
        <taxon>Tracheophyta</taxon>
        <taxon>Spermatophyta</taxon>
        <taxon>Magnoliopsida</taxon>
        <taxon>Liliopsida</taxon>
        <taxon>Poales</taxon>
        <taxon>Poaceae</taxon>
        <taxon>BOP clade</taxon>
        <taxon>Pooideae</taxon>
        <taxon>Poodae</taxon>
        <taxon>Poeae</taxon>
        <taxon>Poeae Chloroplast Group 1 (Aveneae type)</taxon>
        <taxon>Aveninae</taxon>
        <taxon>Avena</taxon>
    </lineage>
</organism>
<protein>
    <submittedName>
        <fullName evidence="1">Uncharacterized protein</fullName>
    </submittedName>
</protein>
<evidence type="ECO:0000313" key="1">
    <source>
        <dbReference type="EnsemblPlants" id="AVESA.00010b.r2.7DG1353000.1.CDS"/>
    </source>
</evidence>
<sequence length="319" mass="33345">MALATRQCLLVIIHALAVMAISVGAADITGGSFVSDCDQRSQVPSAANGTAFRASLAPLLAALPSAAAPTGFASLRSGNGRAFARGLCFDESPAPHDCRECLSISIGRMPSCKGSRRAGIWNAGCFLAYADTTNASSWEADEFFASSFAYEGNVANYYPDFYDVQRLVDLAQSLAPRAAKSASGRMLATASAAAQANSTVRALAQCPGNVTAADCARCLERSAEVVAPCLRSAYKHDGLQSAGAAHVFRYGCFLRLEISAPMGKGARLRRKMRDHLAVIVVVAVAIVVVIVGAAFLVVKRVRTRKAQAALPLPAISTAS</sequence>
<reference evidence="1" key="2">
    <citation type="submission" date="2025-09" db="UniProtKB">
        <authorList>
            <consortium name="EnsemblPlants"/>
        </authorList>
    </citation>
    <scope>IDENTIFICATION</scope>
</reference>
<dbReference type="EnsemblPlants" id="AVESA.00010b.r2.7DG1353000.1">
    <property type="protein sequence ID" value="AVESA.00010b.r2.7DG1353000.1.CDS"/>
    <property type="gene ID" value="AVESA.00010b.r2.7DG1353000"/>
</dbReference>
<evidence type="ECO:0000313" key="2">
    <source>
        <dbReference type="Proteomes" id="UP001732700"/>
    </source>
</evidence>
<accession>A0ACD6AFQ8</accession>
<proteinExistence type="predicted"/>
<keyword evidence="2" id="KW-1185">Reference proteome</keyword>
<dbReference type="Proteomes" id="UP001732700">
    <property type="component" value="Chromosome 7D"/>
</dbReference>